<organism evidence="3 4">
    <name type="scientific">Pacificispira spongiicola</name>
    <dbReference type="NCBI Taxonomy" id="2729598"/>
    <lineage>
        <taxon>Bacteria</taxon>
        <taxon>Pseudomonadati</taxon>
        <taxon>Pseudomonadota</taxon>
        <taxon>Alphaproteobacteria</taxon>
        <taxon>Rhodospirillales</taxon>
        <taxon>Rhodospirillaceae</taxon>
        <taxon>Pacificispira</taxon>
    </lineage>
</organism>
<dbReference type="EMBL" id="JABBNT010000004">
    <property type="protein sequence ID" value="NMM45780.1"/>
    <property type="molecule type" value="Genomic_DNA"/>
</dbReference>
<reference evidence="3 4" key="1">
    <citation type="submission" date="2020-04" db="EMBL/GenBank/DDBJ databases">
        <title>Rhodospirillaceae bacterium KN72 isolated from deep sea.</title>
        <authorList>
            <person name="Zhang D.-C."/>
        </authorList>
    </citation>
    <scope>NUCLEOTIDE SEQUENCE [LARGE SCALE GENOMIC DNA]</scope>
    <source>
        <strain evidence="3 4">KN72</strain>
    </source>
</reference>
<evidence type="ECO:0000313" key="4">
    <source>
        <dbReference type="Proteomes" id="UP000539372"/>
    </source>
</evidence>
<evidence type="ECO:0000259" key="2">
    <source>
        <dbReference type="Pfam" id="PF12680"/>
    </source>
</evidence>
<proteinExistence type="predicted"/>
<dbReference type="Gene3D" id="3.10.450.50">
    <property type="match status" value="1"/>
</dbReference>
<comment type="caution">
    <text evidence="3">The sequence shown here is derived from an EMBL/GenBank/DDBJ whole genome shotgun (WGS) entry which is preliminary data.</text>
</comment>
<feature type="domain" description="SnoaL-like" evidence="2">
    <location>
        <begin position="15"/>
        <end position="108"/>
    </location>
</feature>
<accession>A0A7Y0E219</accession>
<gene>
    <name evidence="3" type="ORF">HH303_14885</name>
</gene>
<sequence>MTDHPLKQVIAAADRAISARDFDAVLEFYAEDAVLVVKPGMMARGKAQIREAFIAIDAYFGGDLTVTQGDMQVVEGAGTALVIMETHLDFPGEGGLRIQETRHATYVFRKDAAADMDGADGDGAGEEGAGEEGAGQGRWLCTVDNSYGTELLDPA</sequence>
<dbReference type="AlphaFoldDB" id="A0A7Y0E219"/>
<keyword evidence="4" id="KW-1185">Reference proteome</keyword>
<protein>
    <submittedName>
        <fullName evidence="3">SgcJ/EcaC family oxidoreductase</fullName>
    </submittedName>
</protein>
<dbReference type="InterPro" id="IPR037401">
    <property type="entry name" value="SnoaL-like"/>
</dbReference>
<dbReference type="Pfam" id="PF12680">
    <property type="entry name" value="SnoaL_2"/>
    <property type="match status" value="1"/>
</dbReference>
<name>A0A7Y0E219_9PROT</name>
<dbReference type="SUPFAM" id="SSF54427">
    <property type="entry name" value="NTF2-like"/>
    <property type="match status" value="1"/>
</dbReference>
<dbReference type="Proteomes" id="UP000539372">
    <property type="component" value="Unassembled WGS sequence"/>
</dbReference>
<dbReference type="NCBIfam" id="TIGR02246">
    <property type="entry name" value="SgcJ/EcaC family oxidoreductase"/>
    <property type="match status" value="1"/>
</dbReference>
<feature type="compositionally biased region" description="Acidic residues" evidence="1">
    <location>
        <begin position="117"/>
        <end position="130"/>
    </location>
</feature>
<evidence type="ECO:0000313" key="3">
    <source>
        <dbReference type="EMBL" id="NMM45780.1"/>
    </source>
</evidence>
<dbReference type="InterPro" id="IPR011944">
    <property type="entry name" value="Steroid_delta5-4_isomerase"/>
</dbReference>
<feature type="region of interest" description="Disordered" evidence="1">
    <location>
        <begin position="117"/>
        <end position="136"/>
    </location>
</feature>
<evidence type="ECO:0000256" key="1">
    <source>
        <dbReference type="SAM" id="MobiDB-lite"/>
    </source>
</evidence>
<dbReference type="RefSeq" id="WP_169626160.1">
    <property type="nucleotide sequence ID" value="NZ_JABBNT010000004.1"/>
</dbReference>
<dbReference type="InterPro" id="IPR032710">
    <property type="entry name" value="NTF2-like_dom_sf"/>
</dbReference>